<evidence type="ECO:0000256" key="1">
    <source>
        <dbReference type="SAM" id="MobiDB-lite"/>
    </source>
</evidence>
<evidence type="ECO:0000313" key="2">
    <source>
        <dbReference type="EMBL" id="EFN57243.1"/>
    </source>
</evidence>
<dbReference type="RefSeq" id="XP_005849345.1">
    <property type="nucleotide sequence ID" value="XM_005849283.1"/>
</dbReference>
<organism evidence="3">
    <name type="scientific">Chlorella variabilis</name>
    <name type="common">Green alga</name>
    <dbReference type="NCBI Taxonomy" id="554065"/>
    <lineage>
        <taxon>Eukaryota</taxon>
        <taxon>Viridiplantae</taxon>
        <taxon>Chlorophyta</taxon>
        <taxon>core chlorophytes</taxon>
        <taxon>Trebouxiophyceae</taxon>
        <taxon>Chlorellales</taxon>
        <taxon>Chlorellaceae</taxon>
        <taxon>Chlorella clade</taxon>
        <taxon>Chlorella</taxon>
    </lineage>
</organism>
<feature type="compositionally biased region" description="Low complexity" evidence="1">
    <location>
        <begin position="54"/>
        <end position="69"/>
    </location>
</feature>
<name>E1ZAD5_CHLVA</name>
<sequence>MAAQQDRDQAWAAAVLEGTVVTRGPWRDSRQRARQGGSSASAGDANKAPRRHSQQQQQRQQQQRQMSSEQQRHPGGRWQQHNAGGTSAAAAGAASAAAAAGGGDTLPAYSQPGPRSTARVAHCQACDVWVHTAGIRHRRQLLSLRVHGERNRLVLSAFESPPDSPEAAQRLVGRAAADFGLAQPSSGAAQQQQAAPPPSPELLQAARRLRTQALKQLLNMFGVGQLYSAAGAGFEERLLASCLQQAARRVGGEVRAPPVPGTAAPGAACFECSTGAQLAVAAHWVVAGRWGDAELVSIACSPPADAPRSQHAGLAAAVPLVLCALRRGRLASLRLRLPGGGGDDDARLAHLWQRAWQHALPALRDLLGSSVPLRDLRLALPGCLRDATEAYLRQLQAAAAAAAAAVRAQVLLGLHPRLGRCSLLQLLPLAVVREVLDLAAPLQPCAVHIEWLD</sequence>
<dbReference type="AlphaFoldDB" id="E1ZAD5"/>
<protein>
    <submittedName>
        <fullName evidence="2">Expressed protein</fullName>
    </submittedName>
</protein>
<dbReference type="Proteomes" id="UP000008141">
    <property type="component" value="Unassembled WGS sequence"/>
</dbReference>
<accession>E1ZAD5</accession>
<dbReference type="OrthoDB" id="513707at2759"/>
<dbReference type="GeneID" id="17356674"/>
<dbReference type="EMBL" id="GL433840">
    <property type="protein sequence ID" value="EFN57243.1"/>
    <property type="molecule type" value="Genomic_DNA"/>
</dbReference>
<dbReference type="InParanoid" id="E1ZAD5"/>
<gene>
    <name evidence="2" type="ORF">CHLNCDRAFT_143753</name>
</gene>
<feature type="region of interest" description="Disordered" evidence="1">
    <location>
        <begin position="16"/>
        <end position="91"/>
    </location>
</feature>
<dbReference type="KEGG" id="cvr:CHLNCDRAFT_143753"/>
<reference evidence="2 3" key="1">
    <citation type="journal article" date="2010" name="Plant Cell">
        <title>The Chlorella variabilis NC64A genome reveals adaptation to photosymbiosis, coevolution with viruses, and cryptic sex.</title>
        <authorList>
            <person name="Blanc G."/>
            <person name="Duncan G."/>
            <person name="Agarkova I."/>
            <person name="Borodovsky M."/>
            <person name="Gurnon J."/>
            <person name="Kuo A."/>
            <person name="Lindquist E."/>
            <person name="Lucas S."/>
            <person name="Pangilinan J."/>
            <person name="Polle J."/>
            <person name="Salamov A."/>
            <person name="Terry A."/>
            <person name="Yamada T."/>
            <person name="Dunigan D.D."/>
            <person name="Grigoriev I.V."/>
            <person name="Claverie J.M."/>
            <person name="Van Etten J.L."/>
        </authorList>
    </citation>
    <scope>NUCLEOTIDE SEQUENCE [LARGE SCALE GENOMIC DNA]</scope>
    <source>
        <strain evidence="2 3">NC64A</strain>
    </source>
</reference>
<keyword evidence="3" id="KW-1185">Reference proteome</keyword>
<proteinExistence type="predicted"/>
<evidence type="ECO:0000313" key="3">
    <source>
        <dbReference type="Proteomes" id="UP000008141"/>
    </source>
</evidence>